<feature type="compositionally biased region" description="Polar residues" evidence="1">
    <location>
        <begin position="101"/>
        <end position="118"/>
    </location>
</feature>
<dbReference type="EMBL" id="SNRW01048125">
    <property type="protein sequence ID" value="KAA6313857.1"/>
    <property type="molecule type" value="Genomic_DNA"/>
</dbReference>
<evidence type="ECO:0000256" key="1">
    <source>
        <dbReference type="SAM" id="MobiDB-lite"/>
    </source>
</evidence>
<feature type="non-terminal residue" evidence="2">
    <location>
        <position position="146"/>
    </location>
</feature>
<sequence length="146" mass="15998">DDKQSLPAQIALLQDQVQEILAKENINEAAQNKIGNFALMIVNGTNAIARKLLTDTEVIRGIQVSEEDLQQLIQLRIAYNKKLGVDKVPPVQLKKLFPELSKTQSAEANGSSPSSTIGPYSPDFVLITSPPRSSSSYSSSIYYYDA</sequence>
<accession>A0A5J4PW53</accession>
<gene>
    <name evidence="2" type="ORF">EZS28_055684</name>
</gene>
<dbReference type="Proteomes" id="UP000324800">
    <property type="component" value="Unassembled WGS sequence"/>
</dbReference>
<evidence type="ECO:0000313" key="2">
    <source>
        <dbReference type="EMBL" id="KAA6313857.1"/>
    </source>
</evidence>
<feature type="region of interest" description="Disordered" evidence="1">
    <location>
        <begin position="101"/>
        <end position="120"/>
    </location>
</feature>
<protein>
    <submittedName>
        <fullName evidence="2">Uncharacterized protein</fullName>
    </submittedName>
</protein>
<reference evidence="2 3" key="1">
    <citation type="submission" date="2019-03" db="EMBL/GenBank/DDBJ databases">
        <title>Single cell metagenomics reveals metabolic interactions within the superorganism composed of flagellate Streblomastix strix and complex community of Bacteroidetes bacteria on its surface.</title>
        <authorList>
            <person name="Treitli S.C."/>
            <person name="Kolisko M."/>
            <person name="Husnik F."/>
            <person name="Keeling P."/>
            <person name="Hampl V."/>
        </authorList>
    </citation>
    <scope>NUCLEOTIDE SEQUENCE [LARGE SCALE GENOMIC DNA]</scope>
    <source>
        <strain evidence="2">ST1C</strain>
    </source>
</reference>
<name>A0A5J4PW53_9EUKA</name>
<organism evidence="2 3">
    <name type="scientific">Streblomastix strix</name>
    <dbReference type="NCBI Taxonomy" id="222440"/>
    <lineage>
        <taxon>Eukaryota</taxon>
        <taxon>Metamonada</taxon>
        <taxon>Preaxostyla</taxon>
        <taxon>Oxymonadida</taxon>
        <taxon>Streblomastigidae</taxon>
        <taxon>Streblomastix</taxon>
    </lineage>
</organism>
<feature type="non-terminal residue" evidence="2">
    <location>
        <position position="1"/>
    </location>
</feature>
<evidence type="ECO:0000313" key="3">
    <source>
        <dbReference type="Proteomes" id="UP000324800"/>
    </source>
</evidence>
<comment type="caution">
    <text evidence="2">The sequence shown here is derived from an EMBL/GenBank/DDBJ whole genome shotgun (WGS) entry which is preliminary data.</text>
</comment>
<proteinExistence type="predicted"/>
<dbReference type="AlphaFoldDB" id="A0A5J4PW53"/>